<feature type="compositionally biased region" description="Basic and acidic residues" evidence="1">
    <location>
        <begin position="16"/>
        <end position="33"/>
    </location>
</feature>
<sequence length="240" mass="27342">MGRERKSRHRSPSNRSDLETKVESLSKAVEKLTKLHSSKSRKHRRRSSSSDSCDSRRSTHYSRKYKRRSRSRSSVRFRSRSHTREQRLARSVSPKSDRSRSQSIFSSTDGFQAPFNRANASPKTIQTNGDDDDVLEISVLDEDTKKLLGDDPNKPAHGPKLHDEVASRWSAIVKSGLHKDEREKIKIAYLPPPNCSYGGPKLNPELRQAIPTVCRDTDDDLRRIQDHLEICANVLGQLTN</sequence>
<dbReference type="PANTHER" id="PTHR34239">
    <property type="entry name" value="APPLE DOMAIN-CONTAINING PROTEIN"/>
    <property type="match status" value="1"/>
</dbReference>
<feature type="region of interest" description="Disordered" evidence="1">
    <location>
        <begin position="1"/>
        <end position="132"/>
    </location>
</feature>
<reference evidence="2 3" key="1">
    <citation type="submission" date="2024-08" db="EMBL/GenBank/DDBJ databases">
        <authorList>
            <person name="Cucini C."/>
            <person name="Frati F."/>
        </authorList>
    </citation>
    <scope>NUCLEOTIDE SEQUENCE [LARGE SCALE GENOMIC DNA]</scope>
</reference>
<name>A0ABP1SAH1_9HEXA</name>
<feature type="compositionally biased region" description="Basic residues" evidence="1">
    <location>
        <begin position="34"/>
        <end position="47"/>
    </location>
</feature>
<accession>A0ABP1SAH1</accession>
<feature type="compositionally biased region" description="Basic residues" evidence="1">
    <location>
        <begin position="58"/>
        <end position="81"/>
    </location>
</feature>
<evidence type="ECO:0000313" key="3">
    <source>
        <dbReference type="Proteomes" id="UP001642540"/>
    </source>
</evidence>
<gene>
    <name evidence="2" type="ORF">ODALV1_LOCUS31727</name>
</gene>
<feature type="compositionally biased region" description="Polar residues" evidence="1">
    <location>
        <begin position="118"/>
        <end position="128"/>
    </location>
</feature>
<protein>
    <submittedName>
        <fullName evidence="2">Uncharacterized protein</fullName>
    </submittedName>
</protein>
<evidence type="ECO:0000313" key="2">
    <source>
        <dbReference type="EMBL" id="CAL8149415.1"/>
    </source>
</evidence>
<evidence type="ECO:0000256" key="1">
    <source>
        <dbReference type="SAM" id="MobiDB-lite"/>
    </source>
</evidence>
<keyword evidence="3" id="KW-1185">Reference proteome</keyword>
<proteinExistence type="predicted"/>
<dbReference type="PANTHER" id="PTHR34239:SF2">
    <property type="entry name" value="TRANSPOSABLE ELEMENT P TRANSPOSASE_THAP9 CONSERVED DOMAIN-CONTAINING PROTEIN"/>
    <property type="match status" value="1"/>
</dbReference>
<feature type="compositionally biased region" description="Basic residues" evidence="1">
    <location>
        <begin position="1"/>
        <end position="12"/>
    </location>
</feature>
<organism evidence="2 3">
    <name type="scientific">Orchesella dallaii</name>
    <dbReference type="NCBI Taxonomy" id="48710"/>
    <lineage>
        <taxon>Eukaryota</taxon>
        <taxon>Metazoa</taxon>
        <taxon>Ecdysozoa</taxon>
        <taxon>Arthropoda</taxon>
        <taxon>Hexapoda</taxon>
        <taxon>Collembola</taxon>
        <taxon>Entomobryomorpha</taxon>
        <taxon>Entomobryoidea</taxon>
        <taxon>Orchesellidae</taxon>
        <taxon>Orchesellinae</taxon>
        <taxon>Orchesella</taxon>
    </lineage>
</organism>
<comment type="caution">
    <text evidence="2">The sequence shown here is derived from an EMBL/GenBank/DDBJ whole genome shotgun (WGS) entry which is preliminary data.</text>
</comment>
<dbReference type="EMBL" id="CAXLJM020000209">
    <property type="protein sequence ID" value="CAL8149415.1"/>
    <property type="molecule type" value="Genomic_DNA"/>
</dbReference>
<dbReference type="Proteomes" id="UP001642540">
    <property type="component" value="Unassembled WGS sequence"/>
</dbReference>